<dbReference type="GO" id="GO:0000976">
    <property type="term" value="F:transcription cis-regulatory region binding"/>
    <property type="evidence" value="ECO:0007669"/>
    <property type="project" value="TreeGrafter"/>
</dbReference>
<dbReference type="InterPro" id="IPR036390">
    <property type="entry name" value="WH_DNA-bd_sf"/>
</dbReference>
<name>A0A1G9LUX0_9ACTN</name>
<dbReference type="Gene3D" id="1.10.10.10">
    <property type="entry name" value="Winged helix-like DNA-binding domain superfamily/Winged helix DNA-binding domain"/>
    <property type="match status" value="1"/>
</dbReference>
<comment type="subcellular location">
    <subcellularLocation>
        <location evidence="1">Cytoplasm</location>
    </subcellularLocation>
</comment>
<dbReference type="SUPFAM" id="SSF46785">
    <property type="entry name" value="Winged helix' DNA-binding domain"/>
    <property type="match status" value="1"/>
</dbReference>
<accession>A0A1G9LUX0</accession>
<comment type="cofactor">
    <cofactor evidence="12">
        <name>Mn(2+)</name>
        <dbReference type="ChEBI" id="CHEBI:29035"/>
    </cofactor>
    <cofactor evidence="12">
        <name>Fe(2+)</name>
        <dbReference type="ChEBI" id="CHEBI:29033"/>
    </cofactor>
    <text evidence="12">Binds 1 Mn(2+) or Fe(2+) ion per subunit.</text>
</comment>
<reference evidence="13 14" key="1">
    <citation type="submission" date="2016-10" db="EMBL/GenBank/DDBJ databases">
        <authorList>
            <person name="de Groot N.N."/>
        </authorList>
    </citation>
    <scope>NUCLEOTIDE SEQUENCE [LARGE SCALE GENOMIC DNA]</scope>
    <source>
        <strain evidence="13 14">CGMCC 1.9159</strain>
    </source>
</reference>
<dbReference type="GO" id="GO:0045892">
    <property type="term" value="P:negative regulation of DNA-templated transcription"/>
    <property type="evidence" value="ECO:0007669"/>
    <property type="project" value="TreeGrafter"/>
</dbReference>
<keyword evidence="10" id="KW-0804">Transcription</keyword>
<dbReference type="RefSeq" id="WP_093252317.1">
    <property type="nucleotide sequence ID" value="NZ_FNGP01000004.1"/>
</dbReference>
<feature type="binding site" evidence="11">
    <location>
        <position position="84"/>
    </location>
    <ligand>
        <name>Zn(2+)</name>
        <dbReference type="ChEBI" id="CHEBI:29105"/>
    </ligand>
</feature>
<feature type="binding site" evidence="12">
    <location>
        <position position="116"/>
    </location>
    <ligand>
        <name>Fe cation</name>
        <dbReference type="ChEBI" id="CHEBI:24875"/>
    </ligand>
</feature>
<comment type="subunit">
    <text evidence="3">Homodimer.</text>
</comment>
<keyword evidence="14" id="KW-1185">Reference proteome</keyword>
<evidence type="ECO:0000256" key="4">
    <source>
        <dbReference type="ARBA" id="ARBA00022490"/>
    </source>
</evidence>
<dbReference type="GO" id="GO:0008270">
    <property type="term" value="F:zinc ion binding"/>
    <property type="evidence" value="ECO:0007669"/>
    <property type="project" value="TreeGrafter"/>
</dbReference>
<dbReference type="Proteomes" id="UP000199475">
    <property type="component" value="Unassembled WGS sequence"/>
</dbReference>
<evidence type="ECO:0000256" key="3">
    <source>
        <dbReference type="ARBA" id="ARBA00011738"/>
    </source>
</evidence>
<evidence type="ECO:0000256" key="5">
    <source>
        <dbReference type="ARBA" id="ARBA00022491"/>
    </source>
</evidence>
<comment type="cofactor">
    <cofactor evidence="11">
        <name>Zn(2+)</name>
        <dbReference type="ChEBI" id="CHEBI:29105"/>
    </cofactor>
    <text evidence="11">Binds 1 zinc ion per subunit.</text>
</comment>
<dbReference type="GO" id="GO:1900376">
    <property type="term" value="P:regulation of secondary metabolite biosynthetic process"/>
    <property type="evidence" value="ECO:0007669"/>
    <property type="project" value="TreeGrafter"/>
</dbReference>
<protein>
    <submittedName>
        <fullName evidence="13">Fur family transcriptional regulator, ferric uptake regulator</fullName>
    </submittedName>
</protein>
<dbReference type="CDD" id="cd07153">
    <property type="entry name" value="Fur_like"/>
    <property type="match status" value="1"/>
</dbReference>
<evidence type="ECO:0000313" key="13">
    <source>
        <dbReference type="EMBL" id="SDL65225.1"/>
    </source>
</evidence>
<proteinExistence type="inferred from homology"/>
<evidence type="ECO:0000256" key="1">
    <source>
        <dbReference type="ARBA" id="ARBA00004496"/>
    </source>
</evidence>
<feature type="binding site" evidence="11">
    <location>
        <position position="124"/>
    </location>
    <ligand>
        <name>Zn(2+)</name>
        <dbReference type="ChEBI" id="CHEBI:29105"/>
    </ligand>
</feature>
<evidence type="ECO:0000313" key="14">
    <source>
        <dbReference type="Proteomes" id="UP000199475"/>
    </source>
</evidence>
<dbReference type="OrthoDB" id="8659436at2"/>
<dbReference type="GO" id="GO:0003700">
    <property type="term" value="F:DNA-binding transcription factor activity"/>
    <property type="evidence" value="ECO:0007669"/>
    <property type="project" value="InterPro"/>
</dbReference>
<dbReference type="Gene3D" id="3.30.1490.190">
    <property type="match status" value="1"/>
</dbReference>
<keyword evidence="5" id="KW-0678">Repressor</keyword>
<evidence type="ECO:0000256" key="6">
    <source>
        <dbReference type="ARBA" id="ARBA00022723"/>
    </source>
</evidence>
<dbReference type="EMBL" id="FNGP01000004">
    <property type="protein sequence ID" value="SDL65225.1"/>
    <property type="molecule type" value="Genomic_DNA"/>
</dbReference>
<feature type="binding site" evidence="11">
    <location>
        <position position="87"/>
    </location>
    <ligand>
        <name>Zn(2+)</name>
        <dbReference type="ChEBI" id="CHEBI:29105"/>
    </ligand>
</feature>
<dbReference type="AlphaFoldDB" id="A0A1G9LUX0"/>
<dbReference type="InterPro" id="IPR002481">
    <property type="entry name" value="FUR"/>
</dbReference>
<evidence type="ECO:0000256" key="8">
    <source>
        <dbReference type="ARBA" id="ARBA00023015"/>
    </source>
</evidence>
<keyword evidence="12" id="KW-0408">Iron</keyword>
<gene>
    <name evidence="13" type="ORF">SAMN04488242_2316</name>
</gene>
<dbReference type="STRING" id="686624.SAMN04488242_2316"/>
<evidence type="ECO:0000256" key="10">
    <source>
        <dbReference type="ARBA" id="ARBA00023163"/>
    </source>
</evidence>
<feature type="binding site" evidence="11">
    <location>
        <position position="127"/>
    </location>
    <ligand>
        <name>Zn(2+)</name>
        <dbReference type="ChEBI" id="CHEBI:29105"/>
    </ligand>
</feature>
<dbReference type="PANTHER" id="PTHR33202:SF2">
    <property type="entry name" value="FERRIC UPTAKE REGULATION PROTEIN"/>
    <property type="match status" value="1"/>
</dbReference>
<sequence length="133" mass="14712">MTSTRRNTWQRAAVRDFLVGCDDFKTAQQVHAELQGSGDRVGLATVYRALQSMADAHEVDIVRTPEGEVAYRACTPGHHHHLVCRECAFTVEIEAEAVEEWAGSVARQHGFTDAGHELEIFGLCADCSALEER</sequence>
<dbReference type="InterPro" id="IPR043135">
    <property type="entry name" value="Fur_C"/>
</dbReference>
<feature type="binding site" evidence="12">
    <location>
        <position position="78"/>
    </location>
    <ligand>
        <name>Fe cation</name>
        <dbReference type="ChEBI" id="CHEBI:24875"/>
    </ligand>
</feature>
<organism evidence="13 14">
    <name type="scientific">Tessaracoccus oleiagri</name>
    <dbReference type="NCBI Taxonomy" id="686624"/>
    <lineage>
        <taxon>Bacteria</taxon>
        <taxon>Bacillati</taxon>
        <taxon>Actinomycetota</taxon>
        <taxon>Actinomycetes</taxon>
        <taxon>Propionibacteriales</taxon>
        <taxon>Propionibacteriaceae</taxon>
        <taxon>Tessaracoccus</taxon>
    </lineage>
</organism>
<dbReference type="GO" id="GO:0005829">
    <property type="term" value="C:cytosol"/>
    <property type="evidence" value="ECO:0007669"/>
    <property type="project" value="TreeGrafter"/>
</dbReference>
<keyword evidence="7 11" id="KW-0862">Zinc</keyword>
<evidence type="ECO:0000256" key="7">
    <source>
        <dbReference type="ARBA" id="ARBA00022833"/>
    </source>
</evidence>
<evidence type="ECO:0000256" key="9">
    <source>
        <dbReference type="ARBA" id="ARBA00023125"/>
    </source>
</evidence>
<keyword evidence="4" id="KW-0963">Cytoplasm</keyword>
<dbReference type="Pfam" id="PF01475">
    <property type="entry name" value="FUR"/>
    <property type="match status" value="1"/>
</dbReference>
<dbReference type="InterPro" id="IPR036388">
    <property type="entry name" value="WH-like_DNA-bd_sf"/>
</dbReference>
<keyword evidence="9" id="KW-0238">DNA-binding</keyword>
<dbReference type="PANTHER" id="PTHR33202">
    <property type="entry name" value="ZINC UPTAKE REGULATION PROTEIN"/>
    <property type="match status" value="1"/>
</dbReference>
<evidence type="ECO:0000256" key="12">
    <source>
        <dbReference type="PIRSR" id="PIRSR602481-2"/>
    </source>
</evidence>
<feature type="binding site" evidence="12">
    <location>
        <position position="99"/>
    </location>
    <ligand>
        <name>Fe cation</name>
        <dbReference type="ChEBI" id="CHEBI:24875"/>
    </ligand>
</feature>
<comment type="similarity">
    <text evidence="2">Belongs to the Fur family.</text>
</comment>
<keyword evidence="6 11" id="KW-0479">Metal-binding</keyword>
<evidence type="ECO:0000256" key="11">
    <source>
        <dbReference type="PIRSR" id="PIRSR602481-1"/>
    </source>
</evidence>
<keyword evidence="8" id="KW-0805">Transcription regulation</keyword>
<evidence type="ECO:0000256" key="2">
    <source>
        <dbReference type="ARBA" id="ARBA00007957"/>
    </source>
</evidence>